<name>A0A6C0J202_9ZZZZ</name>
<keyword evidence="2" id="KW-1133">Transmembrane helix</keyword>
<sequence>MENNNGSLVSQLMQEIKSGNNEPSFSPNNIDPPLREDDNEEYYEKPVEEQHEFEESEESEESEGSVESYPGLFEHIGGEYTSLSIMEMIKSSVIILIGYVIFSHPMVNYYINDIFSSIPILSSFVNVPTYYLLLKGICMVLFYLIVIQFI</sequence>
<accession>A0A6C0J202</accession>
<feature type="compositionally biased region" description="Polar residues" evidence="1">
    <location>
        <begin position="1"/>
        <end position="29"/>
    </location>
</feature>
<proteinExistence type="predicted"/>
<keyword evidence="2" id="KW-0812">Transmembrane</keyword>
<organism evidence="3">
    <name type="scientific">viral metagenome</name>
    <dbReference type="NCBI Taxonomy" id="1070528"/>
    <lineage>
        <taxon>unclassified sequences</taxon>
        <taxon>metagenomes</taxon>
        <taxon>organismal metagenomes</taxon>
    </lineage>
</organism>
<feature type="compositionally biased region" description="Acidic residues" evidence="1">
    <location>
        <begin position="51"/>
        <end position="64"/>
    </location>
</feature>
<feature type="region of interest" description="Disordered" evidence="1">
    <location>
        <begin position="1"/>
        <end position="69"/>
    </location>
</feature>
<keyword evidence="2" id="KW-0472">Membrane</keyword>
<evidence type="ECO:0000313" key="3">
    <source>
        <dbReference type="EMBL" id="QHT99681.1"/>
    </source>
</evidence>
<feature type="transmembrane region" description="Helical" evidence="2">
    <location>
        <begin position="131"/>
        <end position="149"/>
    </location>
</feature>
<reference evidence="3" key="1">
    <citation type="journal article" date="2020" name="Nature">
        <title>Giant virus diversity and host interactions through global metagenomics.</title>
        <authorList>
            <person name="Schulz F."/>
            <person name="Roux S."/>
            <person name="Paez-Espino D."/>
            <person name="Jungbluth S."/>
            <person name="Walsh D.A."/>
            <person name="Denef V.J."/>
            <person name="McMahon K.D."/>
            <person name="Konstantinidis K.T."/>
            <person name="Eloe-Fadrosh E.A."/>
            <person name="Kyrpides N.C."/>
            <person name="Woyke T."/>
        </authorList>
    </citation>
    <scope>NUCLEOTIDE SEQUENCE</scope>
    <source>
        <strain evidence="3">GVMAG-M-3300025727-45</strain>
    </source>
</reference>
<evidence type="ECO:0000256" key="1">
    <source>
        <dbReference type="SAM" id="MobiDB-lite"/>
    </source>
</evidence>
<feature type="transmembrane region" description="Helical" evidence="2">
    <location>
        <begin position="93"/>
        <end position="111"/>
    </location>
</feature>
<protein>
    <submittedName>
        <fullName evidence="3">Uncharacterized protein</fullName>
    </submittedName>
</protein>
<evidence type="ECO:0000256" key="2">
    <source>
        <dbReference type="SAM" id="Phobius"/>
    </source>
</evidence>
<dbReference type="AlphaFoldDB" id="A0A6C0J202"/>
<dbReference type="EMBL" id="MN740312">
    <property type="protein sequence ID" value="QHT99681.1"/>
    <property type="molecule type" value="Genomic_DNA"/>
</dbReference>